<comment type="caution">
    <text evidence="10">The sequence shown here is derived from an EMBL/GenBank/DDBJ whole genome shotgun (WGS) entry which is preliminary data.</text>
</comment>
<evidence type="ECO:0000256" key="9">
    <source>
        <dbReference type="SAM" id="SignalP"/>
    </source>
</evidence>
<comment type="similarity">
    <text evidence="2">Belongs to the bacterial solute-binding protein 1 family.</text>
</comment>
<keyword evidence="4" id="KW-0762">Sugar transport</keyword>
<evidence type="ECO:0000256" key="6">
    <source>
        <dbReference type="ARBA" id="ARBA00022764"/>
    </source>
</evidence>
<comment type="subcellular location">
    <subcellularLocation>
        <location evidence="1">Periplasm</location>
    </subcellularLocation>
</comment>
<accession>A0A364JWA3</accession>
<dbReference type="InterPro" id="IPR006059">
    <property type="entry name" value="SBP"/>
</dbReference>
<proteinExistence type="inferred from homology"/>
<evidence type="ECO:0000256" key="3">
    <source>
        <dbReference type="ARBA" id="ARBA00022448"/>
    </source>
</evidence>
<dbReference type="EMBL" id="QLMK01000003">
    <property type="protein sequence ID" value="RAK30922.1"/>
    <property type="molecule type" value="Genomic_DNA"/>
</dbReference>
<evidence type="ECO:0000256" key="2">
    <source>
        <dbReference type="ARBA" id="ARBA00008520"/>
    </source>
</evidence>
<feature type="signal peptide" evidence="9">
    <location>
        <begin position="1"/>
        <end position="27"/>
    </location>
</feature>
<evidence type="ECO:0000313" key="10">
    <source>
        <dbReference type="EMBL" id="RAK30922.1"/>
    </source>
</evidence>
<comment type="function">
    <text evidence="7">Part of a binding-protein-dependent transport system for a sugar.</text>
</comment>
<evidence type="ECO:0000256" key="7">
    <source>
        <dbReference type="ARBA" id="ARBA00049629"/>
    </source>
</evidence>
<dbReference type="RefSeq" id="WP_111574702.1">
    <property type="nucleotide sequence ID" value="NZ_JBHEEY010000002.1"/>
</dbReference>
<keyword evidence="5 9" id="KW-0732">Signal</keyword>
<dbReference type="SUPFAM" id="SSF53850">
    <property type="entry name" value="Periplasmic binding protein-like II"/>
    <property type="match status" value="1"/>
</dbReference>
<keyword evidence="3" id="KW-0813">Transport</keyword>
<keyword evidence="6" id="KW-0574">Periplasm</keyword>
<evidence type="ECO:0000256" key="5">
    <source>
        <dbReference type="ARBA" id="ARBA00022729"/>
    </source>
</evidence>
<dbReference type="PANTHER" id="PTHR43649">
    <property type="entry name" value="ARABINOSE-BINDING PROTEIN-RELATED"/>
    <property type="match status" value="1"/>
</dbReference>
<keyword evidence="11" id="KW-1185">Reference proteome</keyword>
<evidence type="ECO:0000256" key="4">
    <source>
        <dbReference type="ARBA" id="ARBA00022597"/>
    </source>
</evidence>
<feature type="chain" id="PRO_5016759971" description="Probable sugar-binding periplasmic protein" evidence="9">
    <location>
        <begin position="28"/>
        <end position="421"/>
    </location>
</feature>
<dbReference type="Pfam" id="PF01547">
    <property type="entry name" value="SBP_bac_1"/>
    <property type="match status" value="1"/>
</dbReference>
<evidence type="ECO:0000256" key="8">
    <source>
        <dbReference type="ARBA" id="ARBA00049753"/>
    </source>
</evidence>
<reference evidence="10 11" key="1">
    <citation type="submission" date="2018-06" db="EMBL/GenBank/DDBJ databases">
        <title>Genomic Encyclopedia of Type Strains, Phase IV (KMG-IV): sequencing the most valuable type-strain genomes for metagenomic binning, comparative biology and taxonomic classification.</title>
        <authorList>
            <person name="Goeker M."/>
        </authorList>
    </citation>
    <scope>NUCLEOTIDE SEQUENCE [LARGE SCALE GENOMIC DNA]</scope>
    <source>
        <strain evidence="10 11">DSM 26720</strain>
    </source>
</reference>
<evidence type="ECO:0000256" key="1">
    <source>
        <dbReference type="ARBA" id="ARBA00004418"/>
    </source>
</evidence>
<dbReference type="AlphaFoldDB" id="A0A364JWA3"/>
<protein>
    <recommendedName>
        <fullName evidence="8">Probable sugar-binding periplasmic protein</fullName>
    </recommendedName>
</protein>
<organism evidence="10 11">
    <name type="scientific">Falsochrobactrum ovis</name>
    <dbReference type="NCBI Taxonomy" id="1293442"/>
    <lineage>
        <taxon>Bacteria</taxon>
        <taxon>Pseudomonadati</taxon>
        <taxon>Pseudomonadota</taxon>
        <taxon>Alphaproteobacteria</taxon>
        <taxon>Hyphomicrobiales</taxon>
        <taxon>Brucellaceae</taxon>
        <taxon>Falsochrobactrum</taxon>
    </lineage>
</organism>
<evidence type="ECO:0000313" key="11">
    <source>
        <dbReference type="Proteomes" id="UP000249453"/>
    </source>
</evidence>
<sequence length="421" mass="45575">MRKFLKRAATGTAACAMLAMMAPAAHAQEQQNVEVLHWWTAGGEAAALDVLKKDLESKGITWTDMPVAGGGGTEAMTVLRARVTAGNAPTAVQMLGFDILDWAEQGVLGNLDEVANKEGWDKVIPTPLQEFAKYDGHWVAAPVNIHTTNWMWINKEALDKAGGKVPTNWDELIAMLDNFREQGITPIAHGGQPWQDATVFDAVVLSFGTDFYKKAFIDLDPEALGSDTMKQAFDRMAKLRTYVDDNFSGRDWNLASAMVIEGQAGVQFMGDWAKGEFIKAEKKPGTDFVCARYPETQGAVTYNADVFAMFKVSEENVPAQLEMASAIESPAFQSAFNVVKGSAPARTDVPDTDFDDCGKKAIADVKEANEKGTMLGSMGHGYANPASVKNAIYDVVTRQFNGQLTSEEAVEELVAAVAAAQ</sequence>
<dbReference type="GO" id="GO:0042597">
    <property type="term" value="C:periplasmic space"/>
    <property type="evidence" value="ECO:0007669"/>
    <property type="project" value="UniProtKB-SubCell"/>
</dbReference>
<dbReference type="OrthoDB" id="9798191at2"/>
<dbReference type="Gene3D" id="3.40.190.10">
    <property type="entry name" value="Periplasmic binding protein-like II"/>
    <property type="match status" value="2"/>
</dbReference>
<dbReference type="Proteomes" id="UP000249453">
    <property type="component" value="Unassembled WGS sequence"/>
</dbReference>
<name>A0A364JWA3_9HYPH</name>
<dbReference type="PANTHER" id="PTHR43649:SF28">
    <property type="entry name" value="BINDING PROTEIN COMPONENT OF ABC SUGAR TRANSPORTER-RELATED"/>
    <property type="match status" value="1"/>
</dbReference>
<gene>
    <name evidence="10" type="ORF">C7374_10356</name>
</gene>
<dbReference type="InterPro" id="IPR050490">
    <property type="entry name" value="Bact_solute-bd_prot1"/>
</dbReference>